<accession>A0A6N8IPZ6</accession>
<keyword evidence="2" id="KW-0378">Hydrolase</keyword>
<name>A0A6N8IPZ6_9BURK</name>
<dbReference type="PANTHER" id="PTHR43798">
    <property type="entry name" value="MONOACYLGLYCEROL LIPASE"/>
    <property type="match status" value="1"/>
</dbReference>
<reference evidence="2 3" key="1">
    <citation type="submission" date="2019-12" db="EMBL/GenBank/DDBJ databases">
        <authorList>
            <person name="Huq M.A."/>
        </authorList>
    </citation>
    <scope>NUCLEOTIDE SEQUENCE [LARGE SCALE GENOMIC DNA]</scope>
    <source>
        <strain evidence="2 3">MAH-25</strain>
    </source>
</reference>
<dbReference type="Proteomes" id="UP000469385">
    <property type="component" value="Unassembled WGS sequence"/>
</dbReference>
<dbReference type="PANTHER" id="PTHR43798:SF33">
    <property type="entry name" value="HYDROLASE, PUTATIVE (AFU_ORTHOLOGUE AFUA_2G14860)-RELATED"/>
    <property type="match status" value="1"/>
</dbReference>
<dbReference type="Gene3D" id="3.40.50.1820">
    <property type="entry name" value="alpha/beta hydrolase"/>
    <property type="match status" value="1"/>
</dbReference>
<proteinExistence type="predicted"/>
<evidence type="ECO:0000313" key="2">
    <source>
        <dbReference type="EMBL" id="MVQ28917.1"/>
    </source>
</evidence>
<dbReference type="AlphaFoldDB" id="A0A6N8IPZ6"/>
<dbReference type="Pfam" id="PF12697">
    <property type="entry name" value="Abhydrolase_6"/>
    <property type="match status" value="1"/>
</dbReference>
<dbReference type="InterPro" id="IPR000073">
    <property type="entry name" value="AB_hydrolase_1"/>
</dbReference>
<dbReference type="RefSeq" id="WP_157396971.1">
    <property type="nucleotide sequence ID" value="NZ_WSEL01000003.1"/>
</dbReference>
<comment type="caution">
    <text evidence="2">The sequence shown here is derived from an EMBL/GenBank/DDBJ whole genome shotgun (WGS) entry which is preliminary data.</text>
</comment>
<protein>
    <submittedName>
        <fullName evidence="2">Alpha/beta fold hydrolase</fullName>
    </submittedName>
</protein>
<feature type="domain" description="AB hydrolase-1" evidence="1">
    <location>
        <begin position="27"/>
        <end position="248"/>
    </location>
</feature>
<gene>
    <name evidence="2" type="ORF">GON04_05650</name>
</gene>
<evidence type="ECO:0000259" key="1">
    <source>
        <dbReference type="Pfam" id="PF12697"/>
    </source>
</evidence>
<dbReference type="EMBL" id="WSEL01000003">
    <property type="protein sequence ID" value="MVQ28917.1"/>
    <property type="molecule type" value="Genomic_DNA"/>
</dbReference>
<organism evidence="2 3">
    <name type="scientific">Ramlibacter pinisoli</name>
    <dbReference type="NCBI Taxonomy" id="2682844"/>
    <lineage>
        <taxon>Bacteria</taxon>
        <taxon>Pseudomonadati</taxon>
        <taxon>Pseudomonadota</taxon>
        <taxon>Betaproteobacteria</taxon>
        <taxon>Burkholderiales</taxon>
        <taxon>Comamonadaceae</taxon>
        <taxon>Ramlibacter</taxon>
    </lineage>
</organism>
<evidence type="ECO:0000313" key="3">
    <source>
        <dbReference type="Proteomes" id="UP000469385"/>
    </source>
</evidence>
<keyword evidence="3" id="KW-1185">Reference proteome</keyword>
<sequence length="257" mass="27807">MDLIPINGVRLEVERIPGPAGAGRAPIVFLHEGLGSVAMWRDWPARLCAATGRAGIVYSRRGYGRSDPVPDVRGAGRLPPDYMHTEAFEVLPRLLEALGVAAPVLLGHSDGGSIALLHASRFPLAGCVVLAPHVIVEDVSVASIAQARDAFGQGDLRNRLARYHADVDGAFWQWNDVWLGEAFRPFDIRPDCRRIAVPVLALQGEDDPYGTLRQVREIGPTRGPFTWQAIPACGHSPHRDQPAAVEAAVTAFLADRP</sequence>
<dbReference type="GO" id="GO:0016020">
    <property type="term" value="C:membrane"/>
    <property type="evidence" value="ECO:0007669"/>
    <property type="project" value="TreeGrafter"/>
</dbReference>
<dbReference type="InterPro" id="IPR029058">
    <property type="entry name" value="AB_hydrolase_fold"/>
</dbReference>
<dbReference type="SUPFAM" id="SSF53474">
    <property type="entry name" value="alpha/beta-Hydrolases"/>
    <property type="match status" value="1"/>
</dbReference>
<dbReference type="InterPro" id="IPR050266">
    <property type="entry name" value="AB_hydrolase_sf"/>
</dbReference>
<dbReference type="GO" id="GO:0016787">
    <property type="term" value="F:hydrolase activity"/>
    <property type="evidence" value="ECO:0007669"/>
    <property type="project" value="UniProtKB-KW"/>
</dbReference>